<gene>
    <name evidence="1" type="ORF">PECAL_4P04710</name>
</gene>
<name>A0A8J2X3S6_9STRA</name>
<sequence>MEKQQAEPYAGVAQPVAVPVNEMQPVAPLAPPYAGVAVPVEAVAQESLPLPTMQAFSHPAGSIMHVQLADGRILKVNVPPGTPPGHQIHFPVAAAPPPVMPPPPPVVSQPGVGVASVSAPETVTVNVPPGLGPGSVFRVTLTDGRPLDVTVPHGVPPGAPLTIPVPPRPVDREGRPLAGIKKKPTHPCGAWIGPGDAACCQVCFFIFCC</sequence>
<evidence type="ECO:0000313" key="1">
    <source>
        <dbReference type="EMBL" id="CAH0373286.1"/>
    </source>
</evidence>
<proteinExistence type="predicted"/>
<organism evidence="1 2">
    <name type="scientific">Pelagomonas calceolata</name>
    <dbReference type="NCBI Taxonomy" id="35677"/>
    <lineage>
        <taxon>Eukaryota</taxon>
        <taxon>Sar</taxon>
        <taxon>Stramenopiles</taxon>
        <taxon>Ochrophyta</taxon>
        <taxon>Pelagophyceae</taxon>
        <taxon>Pelagomonadales</taxon>
        <taxon>Pelagomonadaceae</taxon>
        <taxon>Pelagomonas</taxon>
    </lineage>
</organism>
<comment type="caution">
    <text evidence="1">The sequence shown here is derived from an EMBL/GenBank/DDBJ whole genome shotgun (WGS) entry which is preliminary data.</text>
</comment>
<reference evidence="1" key="1">
    <citation type="submission" date="2021-11" db="EMBL/GenBank/DDBJ databases">
        <authorList>
            <consortium name="Genoscope - CEA"/>
            <person name="William W."/>
        </authorList>
    </citation>
    <scope>NUCLEOTIDE SEQUENCE</scope>
</reference>
<evidence type="ECO:0000313" key="2">
    <source>
        <dbReference type="Proteomes" id="UP000789595"/>
    </source>
</evidence>
<dbReference type="EMBL" id="CAKKNE010000004">
    <property type="protein sequence ID" value="CAH0373286.1"/>
    <property type="molecule type" value="Genomic_DNA"/>
</dbReference>
<protein>
    <submittedName>
        <fullName evidence="1">Uncharacterized protein</fullName>
    </submittedName>
</protein>
<feature type="non-terminal residue" evidence="1">
    <location>
        <position position="1"/>
    </location>
</feature>
<dbReference type="AlphaFoldDB" id="A0A8J2X3S6"/>
<keyword evidence="2" id="KW-1185">Reference proteome</keyword>
<dbReference type="Proteomes" id="UP000789595">
    <property type="component" value="Unassembled WGS sequence"/>
</dbReference>
<accession>A0A8J2X3S6</accession>